<sequence length="128" mass="15019">MKWRETELLKRLKIINAINKGKEVVKIVNKGEEVIKIMRWVSVKAHYPPDGVCVWASSLYVGPKDTDRDEYKMYIMKHIDGFWFKDVTGEELDCQYEIITHWMSLPENPRNNSLSDVQKLEKGTFNGE</sequence>
<evidence type="ECO:0000313" key="2">
    <source>
        <dbReference type="EMBL" id="KKL03748.1"/>
    </source>
</evidence>
<name>A0A0F9CV55_9ZZZZ</name>
<dbReference type="InterPro" id="IPR007539">
    <property type="entry name" value="DUF551"/>
</dbReference>
<gene>
    <name evidence="2" type="ORF">LCGC14_2623020</name>
</gene>
<organism evidence="2">
    <name type="scientific">marine sediment metagenome</name>
    <dbReference type="NCBI Taxonomy" id="412755"/>
    <lineage>
        <taxon>unclassified sequences</taxon>
        <taxon>metagenomes</taxon>
        <taxon>ecological metagenomes</taxon>
    </lineage>
</organism>
<reference evidence="2" key="1">
    <citation type="journal article" date="2015" name="Nature">
        <title>Complex archaea that bridge the gap between prokaryotes and eukaryotes.</title>
        <authorList>
            <person name="Spang A."/>
            <person name="Saw J.H."/>
            <person name="Jorgensen S.L."/>
            <person name="Zaremba-Niedzwiedzka K."/>
            <person name="Martijn J."/>
            <person name="Lind A.E."/>
            <person name="van Eijk R."/>
            <person name="Schleper C."/>
            <person name="Guy L."/>
            <person name="Ettema T.J."/>
        </authorList>
    </citation>
    <scope>NUCLEOTIDE SEQUENCE</scope>
</reference>
<evidence type="ECO:0000259" key="1">
    <source>
        <dbReference type="Pfam" id="PF04448"/>
    </source>
</evidence>
<feature type="domain" description="DUF551" evidence="1">
    <location>
        <begin position="40"/>
        <end position="109"/>
    </location>
</feature>
<protein>
    <recommendedName>
        <fullName evidence="1">DUF551 domain-containing protein</fullName>
    </recommendedName>
</protein>
<dbReference type="EMBL" id="LAZR01044806">
    <property type="protein sequence ID" value="KKL03748.1"/>
    <property type="molecule type" value="Genomic_DNA"/>
</dbReference>
<accession>A0A0F9CV55</accession>
<dbReference type="Pfam" id="PF04448">
    <property type="entry name" value="DUF551"/>
    <property type="match status" value="1"/>
</dbReference>
<comment type="caution">
    <text evidence="2">The sequence shown here is derived from an EMBL/GenBank/DDBJ whole genome shotgun (WGS) entry which is preliminary data.</text>
</comment>
<dbReference type="AlphaFoldDB" id="A0A0F9CV55"/>
<proteinExistence type="predicted"/>